<dbReference type="GO" id="GO:0097362">
    <property type="term" value="C:MCM8-MCM9 complex"/>
    <property type="evidence" value="ECO:0007669"/>
    <property type="project" value="UniProtKB-ARBA"/>
</dbReference>
<dbReference type="AlphaFoldDB" id="A0A093G4N4"/>
<protein>
    <recommendedName>
        <fullName evidence="12">DNA helicase MCM8</fullName>
        <ecNumber evidence="3">3.6.4.12</ecNumber>
    </recommendedName>
    <alternativeName>
        <fullName evidence="13">Minichromosome maintenance 8</fullName>
    </alternativeName>
</protein>
<evidence type="ECO:0000256" key="15">
    <source>
        <dbReference type="RuleBase" id="RU004070"/>
    </source>
</evidence>
<evidence type="ECO:0000256" key="11">
    <source>
        <dbReference type="ARBA" id="ARBA00023242"/>
    </source>
</evidence>
<dbReference type="PANTHER" id="PTHR11630">
    <property type="entry name" value="DNA REPLICATION LICENSING FACTOR MCM FAMILY MEMBER"/>
    <property type="match status" value="1"/>
</dbReference>
<dbReference type="Pfam" id="PF26065">
    <property type="entry name" value="MCM8_N"/>
    <property type="match status" value="1"/>
</dbReference>
<evidence type="ECO:0000256" key="9">
    <source>
        <dbReference type="ARBA" id="ARBA00023125"/>
    </source>
</evidence>
<dbReference type="InterPro" id="IPR001208">
    <property type="entry name" value="MCM_dom"/>
</dbReference>
<dbReference type="EC" id="3.6.4.12" evidence="3"/>
<dbReference type="SUPFAM" id="SSF52540">
    <property type="entry name" value="P-loop containing nucleoside triphosphate hydrolases"/>
    <property type="match status" value="1"/>
</dbReference>
<feature type="non-terminal residue" evidence="17">
    <location>
        <position position="1"/>
    </location>
</feature>
<evidence type="ECO:0000256" key="13">
    <source>
        <dbReference type="ARBA" id="ARBA00042306"/>
    </source>
</evidence>
<dbReference type="EMBL" id="KL214756">
    <property type="protein sequence ID" value="KFV61734.1"/>
    <property type="molecule type" value="Genomic_DNA"/>
</dbReference>
<gene>
    <name evidence="17" type="ORF">N307_07888</name>
</gene>
<comment type="similarity">
    <text evidence="2 15">Belongs to the MCM family.</text>
</comment>
<dbReference type="SMART" id="SM00382">
    <property type="entry name" value="AAA"/>
    <property type="match status" value="1"/>
</dbReference>
<dbReference type="InterPro" id="IPR033762">
    <property type="entry name" value="MCM_OB"/>
</dbReference>
<dbReference type="Gene3D" id="3.40.50.300">
    <property type="entry name" value="P-loop containing nucleotide triphosphate hydrolases"/>
    <property type="match status" value="1"/>
</dbReference>
<evidence type="ECO:0000256" key="3">
    <source>
        <dbReference type="ARBA" id="ARBA00012551"/>
    </source>
</evidence>
<dbReference type="PROSITE" id="PS50051">
    <property type="entry name" value="MCM_2"/>
    <property type="match status" value="1"/>
</dbReference>
<dbReference type="CDD" id="cd22247">
    <property type="entry name" value="MCM8_WHD"/>
    <property type="match status" value="1"/>
</dbReference>
<proteinExistence type="inferred from homology"/>
<evidence type="ECO:0000256" key="8">
    <source>
        <dbReference type="ARBA" id="ARBA00022840"/>
    </source>
</evidence>
<evidence type="ECO:0000256" key="5">
    <source>
        <dbReference type="ARBA" id="ARBA00022763"/>
    </source>
</evidence>
<dbReference type="FunFam" id="3.40.50.300:FF:006125">
    <property type="entry name" value="Retrovirus-related Pol polyprotein LINE-1"/>
    <property type="match status" value="1"/>
</dbReference>
<keyword evidence="10" id="KW-0234">DNA repair</keyword>
<keyword evidence="9 15" id="KW-0238">DNA-binding</keyword>
<comment type="subcellular location">
    <subcellularLocation>
        <location evidence="1">Nucleus</location>
    </subcellularLocation>
</comment>
<evidence type="ECO:0000313" key="18">
    <source>
        <dbReference type="Proteomes" id="UP000053875"/>
    </source>
</evidence>
<evidence type="ECO:0000256" key="10">
    <source>
        <dbReference type="ARBA" id="ARBA00023204"/>
    </source>
</evidence>
<dbReference type="GO" id="GO:0005634">
    <property type="term" value="C:nucleus"/>
    <property type="evidence" value="ECO:0007669"/>
    <property type="project" value="UniProtKB-SubCell"/>
</dbReference>
<evidence type="ECO:0000256" key="6">
    <source>
        <dbReference type="ARBA" id="ARBA00022801"/>
    </source>
</evidence>
<evidence type="ECO:0000313" key="17">
    <source>
        <dbReference type="EMBL" id="KFV61734.1"/>
    </source>
</evidence>
<dbReference type="SUPFAM" id="SSF50249">
    <property type="entry name" value="Nucleic acid-binding proteins"/>
    <property type="match status" value="1"/>
</dbReference>
<dbReference type="GO" id="GO:0003697">
    <property type="term" value="F:single-stranded DNA binding"/>
    <property type="evidence" value="ECO:0007669"/>
    <property type="project" value="TreeGrafter"/>
</dbReference>
<reference evidence="17 18" key="1">
    <citation type="submission" date="2014-04" db="EMBL/GenBank/DDBJ databases">
        <title>Genome evolution of avian class.</title>
        <authorList>
            <person name="Zhang G."/>
            <person name="Li C."/>
        </authorList>
    </citation>
    <scope>NUCLEOTIDE SEQUENCE [LARGE SCALE GENOMIC DNA]</scope>
    <source>
        <strain evidence="17">BGI_N307</strain>
    </source>
</reference>
<dbReference type="GO" id="GO:0017116">
    <property type="term" value="F:single-stranded DNA helicase activity"/>
    <property type="evidence" value="ECO:0007669"/>
    <property type="project" value="TreeGrafter"/>
</dbReference>
<dbReference type="InterPro" id="IPR003593">
    <property type="entry name" value="AAA+_ATPase"/>
</dbReference>
<dbReference type="Gene3D" id="2.20.28.10">
    <property type="match status" value="1"/>
</dbReference>
<sequence length="760" mass="83983">AYSDKSPFVQKTQAFERFFMQRIDLYDKDEIERKGSILVDYKEIAEDKELTKAIPNISTELRDMPQKILDCMGLAIHQVLTKDLERHAAELQVQEGLPLDGEPIINVPLIHARVYNYEPLTQLRNLRANCYGKYLALRGTVVRVSNIKPLCTKLAFVCGTCGDVQSVPLPDGKYTLPTKCLVPECRGRSFTPDRSSPLTTTVDWQSVKVQELSSDEQGEAGRIPRTIECELVQDLVDSCVPGDLVTVTGIVKVSSTEEGASRNKNDKCMFLLYIEANSVSNSKGQNQKSFDEETFHRPFMEFSLKDLYAVQEIQAEENLFRLIVNSLCPAIYGHEIVKAGLALALFGGCQKFVDDKNRIPVRGDPHVLVVGDPGLGKSQMLQAVCNVAPRGVYVCGNTSTSSGLTVTLSRDGASGDFALEAGALVLGDQGICGIDEFDKMGSQHQALLEAMEQQSISLAKAGIVCSLPARTSIVAAANPVGGHYNKARTVSENLKMGSALLSRFDLVFILLDTPNEDHDHLLSEHVMAIRAGKPAACAGATASRSSAPERSLLETAAERPLLERLKVGPALCLLFRPPPGCALHWDVDNPDGLLRIIECTGLEETFKETQSQHLELRRQNQGADGTPITTRQLESLIRLTEARARLELREEATKEDAEDVIEIMKYSMLGTYSDEFGKLDFERSQHGSGMSNRSQAKRFVSALNSIAERTYNNLFDLQQLRQVAKELQIRVTDFESFIGSLNDQGYLLKKGARLYQLQTM</sequence>
<comment type="catalytic activity">
    <reaction evidence="14">
        <text>ATP + H2O = ADP + phosphate + H(+)</text>
        <dbReference type="Rhea" id="RHEA:13065"/>
        <dbReference type="ChEBI" id="CHEBI:15377"/>
        <dbReference type="ChEBI" id="CHEBI:15378"/>
        <dbReference type="ChEBI" id="CHEBI:30616"/>
        <dbReference type="ChEBI" id="CHEBI:43474"/>
        <dbReference type="ChEBI" id="CHEBI:456216"/>
        <dbReference type="EC" id="3.6.4.12"/>
    </reaction>
</comment>
<dbReference type="Gene3D" id="2.40.50.140">
    <property type="entry name" value="Nucleic acid-binding proteins"/>
    <property type="match status" value="1"/>
</dbReference>
<feature type="non-terminal residue" evidence="17">
    <location>
        <position position="760"/>
    </location>
</feature>
<evidence type="ECO:0000259" key="16">
    <source>
        <dbReference type="PROSITE" id="PS50051"/>
    </source>
</evidence>
<organism evidence="17 18">
    <name type="scientific">Dryobates pubescens</name>
    <name type="common">Downy woodpecker</name>
    <name type="synonym">Picoides pubescens</name>
    <dbReference type="NCBI Taxonomy" id="118200"/>
    <lineage>
        <taxon>Eukaryota</taxon>
        <taxon>Metazoa</taxon>
        <taxon>Chordata</taxon>
        <taxon>Craniata</taxon>
        <taxon>Vertebrata</taxon>
        <taxon>Euteleostomi</taxon>
        <taxon>Archelosauria</taxon>
        <taxon>Archosauria</taxon>
        <taxon>Dinosauria</taxon>
        <taxon>Saurischia</taxon>
        <taxon>Theropoda</taxon>
        <taxon>Coelurosauria</taxon>
        <taxon>Aves</taxon>
        <taxon>Neognathae</taxon>
        <taxon>Neoaves</taxon>
        <taxon>Telluraves</taxon>
        <taxon>Coraciimorphae</taxon>
        <taxon>Piciformes</taxon>
        <taxon>Picidae</taxon>
        <taxon>Dryobates</taxon>
    </lineage>
</organism>
<keyword evidence="8 15" id="KW-0067">ATP-binding</keyword>
<dbReference type="GO" id="GO:0005524">
    <property type="term" value="F:ATP binding"/>
    <property type="evidence" value="ECO:0007669"/>
    <property type="project" value="UniProtKB-KW"/>
</dbReference>
<keyword evidence="7 17" id="KW-0347">Helicase</keyword>
<dbReference type="InterPro" id="IPR041562">
    <property type="entry name" value="MCM_lid"/>
</dbReference>
<dbReference type="InterPro" id="IPR027417">
    <property type="entry name" value="P-loop_NTPase"/>
</dbReference>
<dbReference type="Pfam" id="PF00493">
    <property type="entry name" value="MCM"/>
    <property type="match status" value="1"/>
</dbReference>
<dbReference type="FunFam" id="2.20.28.10:FF:000007">
    <property type="entry name" value="DNA helicase MCM8 isoform X1"/>
    <property type="match status" value="1"/>
</dbReference>
<name>A0A093G4N4_DRYPU</name>
<dbReference type="PANTHER" id="PTHR11630:SF47">
    <property type="entry name" value="DNA HELICASE MCM8"/>
    <property type="match status" value="1"/>
</dbReference>
<dbReference type="Proteomes" id="UP000053875">
    <property type="component" value="Unassembled WGS sequence"/>
</dbReference>
<evidence type="ECO:0000256" key="1">
    <source>
        <dbReference type="ARBA" id="ARBA00004123"/>
    </source>
</evidence>
<dbReference type="Pfam" id="PF25051">
    <property type="entry name" value="WHD_MCM8"/>
    <property type="match status" value="1"/>
</dbReference>
<dbReference type="Pfam" id="PF17855">
    <property type="entry name" value="MCM_lid"/>
    <property type="match status" value="1"/>
</dbReference>
<evidence type="ECO:0000256" key="14">
    <source>
        <dbReference type="ARBA" id="ARBA00047995"/>
    </source>
</evidence>
<feature type="domain" description="MCM C-terminal AAA(+) ATPase" evidence="16">
    <location>
        <begin position="319"/>
        <end position="526"/>
    </location>
</feature>
<evidence type="ECO:0000256" key="12">
    <source>
        <dbReference type="ARBA" id="ARBA00041084"/>
    </source>
</evidence>
<keyword evidence="4 15" id="KW-0547">Nucleotide-binding</keyword>
<dbReference type="InterPro" id="IPR058767">
    <property type="entry name" value="MCM8_N"/>
</dbReference>
<evidence type="ECO:0000256" key="7">
    <source>
        <dbReference type="ARBA" id="ARBA00022806"/>
    </source>
</evidence>
<dbReference type="Pfam" id="PF17207">
    <property type="entry name" value="MCM_OB"/>
    <property type="match status" value="1"/>
</dbReference>
<keyword evidence="18" id="KW-1185">Reference proteome</keyword>
<dbReference type="GO" id="GO:0000724">
    <property type="term" value="P:double-strand break repair via homologous recombination"/>
    <property type="evidence" value="ECO:0007669"/>
    <property type="project" value="TreeGrafter"/>
</dbReference>
<accession>A0A093G4N4</accession>
<evidence type="ECO:0000256" key="4">
    <source>
        <dbReference type="ARBA" id="ARBA00022741"/>
    </source>
</evidence>
<dbReference type="PRINTS" id="PR01657">
    <property type="entry name" value="MCMFAMILY"/>
</dbReference>
<dbReference type="SMART" id="SM00350">
    <property type="entry name" value="MCM"/>
    <property type="match status" value="1"/>
</dbReference>
<dbReference type="InterPro" id="IPR056875">
    <property type="entry name" value="MCM8/REC_WHD"/>
</dbReference>
<dbReference type="GO" id="GO:0016787">
    <property type="term" value="F:hydrolase activity"/>
    <property type="evidence" value="ECO:0007669"/>
    <property type="project" value="UniProtKB-KW"/>
</dbReference>
<dbReference type="InterPro" id="IPR031327">
    <property type="entry name" value="MCM"/>
</dbReference>
<keyword evidence="5" id="KW-0227">DNA damage</keyword>
<keyword evidence="11" id="KW-0539">Nucleus</keyword>
<dbReference type="InterPro" id="IPR012340">
    <property type="entry name" value="NA-bd_OB-fold"/>
</dbReference>
<evidence type="ECO:0000256" key="2">
    <source>
        <dbReference type="ARBA" id="ARBA00008010"/>
    </source>
</evidence>
<dbReference type="CDD" id="cd17759">
    <property type="entry name" value="MCM8"/>
    <property type="match status" value="1"/>
</dbReference>
<dbReference type="STRING" id="118200.A0A093G4N4"/>
<keyword evidence="6" id="KW-0378">Hydrolase</keyword>